<comment type="caution">
    <text evidence="1">The sequence shown here is derived from an EMBL/GenBank/DDBJ whole genome shotgun (WGS) entry which is preliminary data.</text>
</comment>
<sequence length="45" mass="5074">SKELISVKKSRSGNEIIAGEQLQIGSQMRMRFATTMQTTLYCCMC</sequence>
<name>A0AAV4UVU2_CAEEX</name>
<feature type="non-terminal residue" evidence="1">
    <location>
        <position position="1"/>
    </location>
</feature>
<proteinExistence type="predicted"/>
<dbReference type="Proteomes" id="UP001054945">
    <property type="component" value="Unassembled WGS sequence"/>
</dbReference>
<accession>A0AAV4UVU2</accession>
<dbReference type="AlphaFoldDB" id="A0AAV4UVU2"/>
<evidence type="ECO:0000313" key="1">
    <source>
        <dbReference type="EMBL" id="GIY61846.1"/>
    </source>
</evidence>
<protein>
    <submittedName>
        <fullName evidence="1">Uncharacterized protein</fullName>
    </submittedName>
</protein>
<dbReference type="EMBL" id="BPLR01013535">
    <property type="protein sequence ID" value="GIY61846.1"/>
    <property type="molecule type" value="Genomic_DNA"/>
</dbReference>
<organism evidence="1 2">
    <name type="scientific">Caerostris extrusa</name>
    <name type="common">Bark spider</name>
    <name type="synonym">Caerostris bankana</name>
    <dbReference type="NCBI Taxonomy" id="172846"/>
    <lineage>
        <taxon>Eukaryota</taxon>
        <taxon>Metazoa</taxon>
        <taxon>Ecdysozoa</taxon>
        <taxon>Arthropoda</taxon>
        <taxon>Chelicerata</taxon>
        <taxon>Arachnida</taxon>
        <taxon>Araneae</taxon>
        <taxon>Araneomorphae</taxon>
        <taxon>Entelegynae</taxon>
        <taxon>Araneoidea</taxon>
        <taxon>Araneidae</taxon>
        <taxon>Caerostris</taxon>
    </lineage>
</organism>
<reference evidence="1 2" key="1">
    <citation type="submission" date="2021-06" db="EMBL/GenBank/DDBJ databases">
        <title>Caerostris extrusa draft genome.</title>
        <authorList>
            <person name="Kono N."/>
            <person name="Arakawa K."/>
        </authorList>
    </citation>
    <scope>NUCLEOTIDE SEQUENCE [LARGE SCALE GENOMIC DNA]</scope>
</reference>
<keyword evidence="2" id="KW-1185">Reference proteome</keyword>
<evidence type="ECO:0000313" key="2">
    <source>
        <dbReference type="Proteomes" id="UP001054945"/>
    </source>
</evidence>
<gene>
    <name evidence="1" type="ORF">CEXT_424161</name>
</gene>